<comment type="caution">
    <text evidence="1">The sequence shown here is derived from an EMBL/GenBank/DDBJ whole genome shotgun (WGS) entry which is preliminary data.</text>
</comment>
<evidence type="ECO:0000313" key="1">
    <source>
        <dbReference type="EMBL" id="KAH6623356.1"/>
    </source>
</evidence>
<dbReference type="Proteomes" id="UP000724584">
    <property type="component" value="Unassembled WGS sequence"/>
</dbReference>
<evidence type="ECO:0000313" key="2">
    <source>
        <dbReference type="Proteomes" id="UP000724584"/>
    </source>
</evidence>
<organism evidence="1 2">
    <name type="scientific">Chaetomium tenue</name>
    <dbReference type="NCBI Taxonomy" id="1854479"/>
    <lineage>
        <taxon>Eukaryota</taxon>
        <taxon>Fungi</taxon>
        <taxon>Dikarya</taxon>
        <taxon>Ascomycota</taxon>
        <taxon>Pezizomycotina</taxon>
        <taxon>Sordariomycetes</taxon>
        <taxon>Sordariomycetidae</taxon>
        <taxon>Sordariales</taxon>
        <taxon>Chaetomiaceae</taxon>
        <taxon>Chaetomium</taxon>
    </lineage>
</organism>
<dbReference type="EMBL" id="JAGIZQ010000006">
    <property type="protein sequence ID" value="KAH6623356.1"/>
    <property type="molecule type" value="Genomic_DNA"/>
</dbReference>
<reference evidence="1 2" key="1">
    <citation type="journal article" date="2021" name="Nat. Commun.">
        <title>Genetic determinants of endophytism in the Arabidopsis root mycobiome.</title>
        <authorList>
            <person name="Mesny F."/>
            <person name="Miyauchi S."/>
            <person name="Thiergart T."/>
            <person name="Pickel B."/>
            <person name="Atanasova L."/>
            <person name="Karlsson M."/>
            <person name="Huettel B."/>
            <person name="Barry K.W."/>
            <person name="Haridas S."/>
            <person name="Chen C."/>
            <person name="Bauer D."/>
            <person name="Andreopoulos W."/>
            <person name="Pangilinan J."/>
            <person name="LaButti K."/>
            <person name="Riley R."/>
            <person name="Lipzen A."/>
            <person name="Clum A."/>
            <person name="Drula E."/>
            <person name="Henrissat B."/>
            <person name="Kohler A."/>
            <person name="Grigoriev I.V."/>
            <person name="Martin F.M."/>
            <person name="Hacquard S."/>
        </authorList>
    </citation>
    <scope>NUCLEOTIDE SEQUENCE [LARGE SCALE GENOMIC DNA]</scope>
    <source>
        <strain evidence="1 2">MPI-SDFR-AT-0079</strain>
    </source>
</reference>
<keyword evidence="2" id="KW-1185">Reference proteome</keyword>
<proteinExistence type="predicted"/>
<protein>
    <submittedName>
        <fullName evidence="1">Uncharacterized protein</fullName>
    </submittedName>
</protein>
<gene>
    <name evidence="1" type="ORF">F5144DRAFT_583022</name>
</gene>
<accession>A0ACB7NY37</accession>
<name>A0ACB7NY37_9PEZI</name>
<sequence length="160" mass="18887">MVERQEELLSAVRRHGSQWDADRGAMDAVFDRIKEVSRMREDAETARFERMDEERERKVEELDDKVDELEKKIDDLKDQRDEDAHRFRQMRNLLVALSDGDITMKEVCRDFCWRGLMIWFNANTFFHSWEIVSGPSTCMIEDGAGRTMNFQTCHLVAFGC</sequence>